<dbReference type="RefSeq" id="WP_079683182.1">
    <property type="nucleotide sequence ID" value="NZ_FUYQ01000009.1"/>
</dbReference>
<dbReference type="Proteomes" id="UP000190852">
    <property type="component" value="Unassembled WGS sequence"/>
</dbReference>
<feature type="transmembrane region" description="Helical" evidence="2">
    <location>
        <begin position="33"/>
        <end position="52"/>
    </location>
</feature>
<feature type="transmembrane region" description="Helical" evidence="2">
    <location>
        <begin position="96"/>
        <end position="115"/>
    </location>
</feature>
<keyword evidence="1" id="KW-0175">Coiled coil</keyword>
<reference evidence="4" key="1">
    <citation type="submission" date="2017-02" db="EMBL/GenBank/DDBJ databases">
        <authorList>
            <person name="Varghese N."/>
            <person name="Submissions S."/>
        </authorList>
    </citation>
    <scope>NUCLEOTIDE SEQUENCE [LARGE SCALE GENOMIC DNA]</scope>
    <source>
        <strain evidence="4">DSM 24967</strain>
    </source>
</reference>
<keyword evidence="4" id="KW-1185">Reference proteome</keyword>
<organism evidence="3 4">
    <name type="scientific">Parabacteroides chartae</name>
    <dbReference type="NCBI Taxonomy" id="1037355"/>
    <lineage>
        <taxon>Bacteria</taxon>
        <taxon>Pseudomonadati</taxon>
        <taxon>Bacteroidota</taxon>
        <taxon>Bacteroidia</taxon>
        <taxon>Bacteroidales</taxon>
        <taxon>Tannerellaceae</taxon>
        <taxon>Parabacteroides</taxon>
    </lineage>
</organism>
<accession>A0A1T5BZG3</accession>
<protein>
    <recommendedName>
        <fullName evidence="5">DUF4407 domain-containing protein</fullName>
    </recommendedName>
</protein>
<evidence type="ECO:0000313" key="3">
    <source>
        <dbReference type="EMBL" id="SKB52748.1"/>
    </source>
</evidence>
<feature type="coiled-coil region" evidence="1">
    <location>
        <begin position="227"/>
        <end position="258"/>
    </location>
</feature>
<evidence type="ECO:0000256" key="2">
    <source>
        <dbReference type="SAM" id="Phobius"/>
    </source>
</evidence>
<feature type="transmembrane region" description="Helical" evidence="2">
    <location>
        <begin position="267"/>
        <end position="287"/>
    </location>
</feature>
<evidence type="ECO:0000313" key="4">
    <source>
        <dbReference type="Proteomes" id="UP000190852"/>
    </source>
</evidence>
<dbReference type="AlphaFoldDB" id="A0A1T5BZG3"/>
<dbReference type="InterPro" id="IPR025519">
    <property type="entry name" value="DUF4407"/>
</dbReference>
<dbReference type="Pfam" id="PF14362">
    <property type="entry name" value="DUF4407"/>
    <property type="match status" value="1"/>
</dbReference>
<evidence type="ECO:0000256" key="1">
    <source>
        <dbReference type="SAM" id="Coils"/>
    </source>
</evidence>
<feature type="transmembrane region" description="Helical" evidence="2">
    <location>
        <begin position="58"/>
        <end position="75"/>
    </location>
</feature>
<dbReference type="EMBL" id="FUYQ01000009">
    <property type="protein sequence ID" value="SKB52748.1"/>
    <property type="molecule type" value="Genomic_DNA"/>
</dbReference>
<keyword evidence="2" id="KW-1133">Transmembrane helix</keyword>
<keyword evidence="2" id="KW-0472">Membrane</keyword>
<gene>
    <name evidence="3" type="ORF">SAMN05660349_01623</name>
</gene>
<evidence type="ECO:0008006" key="5">
    <source>
        <dbReference type="Google" id="ProtNLM"/>
    </source>
</evidence>
<keyword evidence="2" id="KW-0812">Transmembrane</keyword>
<sequence length="320" mass="36465">MSPWVKFGCFITGWNRNILANCTEASHKALKKFTSSMLILILLWAFTGYCFADRYVGLQWWGCIIVAFVFVIIVVQIERQIILTVGKNRGVGVLRVFLAVIMAILGSTIIDQIIFGDDVDKEMIDIRTEEVNRIAPARQIVIQAEIDRLSFAIDSLDKVNMQLNEEIAQRPTIMTVQSVTTEVPVVQKDGSIVKEKSNSITRTPIENPRLKQVISNEKNLEYMRKLLDEYNNKKLNVAAELKKELEAKTGFLEELKALVRIMSKSSIALGFYILLFSFLLFLELLVVMSKFGDKPCDYDLIVQHQLAVKEESIRDLVKRV</sequence>
<proteinExistence type="predicted"/>
<name>A0A1T5BZG3_9BACT</name>